<protein>
    <recommendedName>
        <fullName evidence="4">Thymidylate kinase</fullName>
        <ecNumber evidence="3">2.7.4.9</ecNumber>
    </recommendedName>
</protein>
<dbReference type="PANTHER" id="PTHR10344:SF1">
    <property type="entry name" value="THYMIDYLATE KINASE"/>
    <property type="match status" value="1"/>
</dbReference>
<evidence type="ECO:0000256" key="8">
    <source>
        <dbReference type="ARBA" id="ARBA00022777"/>
    </source>
</evidence>
<dbReference type="GO" id="GO:0006233">
    <property type="term" value="P:dTDP biosynthetic process"/>
    <property type="evidence" value="ECO:0007669"/>
    <property type="project" value="InterPro"/>
</dbReference>
<dbReference type="GO" id="GO:0005524">
    <property type="term" value="F:ATP binding"/>
    <property type="evidence" value="ECO:0007669"/>
    <property type="project" value="UniProtKB-KW"/>
</dbReference>
<evidence type="ECO:0000256" key="9">
    <source>
        <dbReference type="ARBA" id="ARBA00022840"/>
    </source>
</evidence>
<evidence type="ECO:0000256" key="3">
    <source>
        <dbReference type="ARBA" id="ARBA00012980"/>
    </source>
</evidence>
<organism evidence="11 12">
    <name type="scientific">Trichomonascus ciferrii</name>
    <dbReference type="NCBI Taxonomy" id="44093"/>
    <lineage>
        <taxon>Eukaryota</taxon>
        <taxon>Fungi</taxon>
        <taxon>Dikarya</taxon>
        <taxon>Ascomycota</taxon>
        <taxon>Saccharomycotina</taxon>
        <taxon>Dipodascomycetes</taxon>
        <taxon>Dipodascales</taxon>
        <taxon>Trichomonascaceae</taxon>
        <taxon>Trichomonascus</taxon>
        <taxon>Trichomonascus ciferrii complex</taxon>
    </lineage>
</organism>
<dbReference type="PROSITE" id="PS01331">
    <property type="entry name" value="THYMIDYLATE_KINASE"/>
    <property type="match status" value="1"/>
</dbReference>
<dbReference type="InterPro" id="IPR039430">
    <property type="entry name" value="Thymidylate_kin-like_dom"/>
</dbReference>
<dbReference type="GO" id="GO:0005634">
    <property type="term" value="C:nucleus"/>
    <property type="evidence" value="ECO:0007669"/>
    <property type="project" value="TreeGrafter"/>
</dbReference>
<dbReference type="InterPro" id="IPR027417">
    <property type="entry name" value="P-loop_NTPase"/>
</dbReference>
<dbReference type="OrthoDB" id="425602at2759"/>
<dbReference type="GO" id="GO:0006235">
    <property type="term" value="P:dTTP biosynthetic process"/>
    <property type="evidence" value="ECO:0007669"/>
    <property type="project" value="TreeGrafter"/>
</dbReference>
<evidence type="ECO:0000256" key="5">
    <source>
        <dbReference type="ARBA" id="ARBA00022679"/>
    </source>
</evidence>
<evidence type="ECO:0000256" key="6">
    <source>
        <dbReference type="ARBA" id="ARBA00022727"/>
    </source>
</evidence>
<comment type="similarity">
    <text evidence="2">Belongs to the thymidylate kinase family.</text>
</comment>
<dbReference type="VEuPathDB" id="FungiDB:TRICI_006652"/>
<dbReference type="GO" id="GO:0004550">
    <property type="term" value="F:nucleoside diphosphate kinase activity"/>
    <property type="evidence" value="ECO:0007669"/>
    <property type="project" value="TreeGrafter"/>
</dbReference>
<dbReference type="InterPro" id="IPR018095">
    <property type="entry name" value="Thymidylate_kin_CS"/>
</dbReference>
<dbReference type="InterPro" id="IPR018094">
    <property type="entry name" value="Thymidylate_kinase"/>
</dbReference>
<feature type="domain" description="Thymidylate kinase-like" evidence="10">
    <location>
        <begin position="8"/>
        <end position="187"/>
    </location>
</feature>
<reference evidence="11" key="1">
    <citation type="journal article" date="2019" name="G3 (Bethesda)">
        <title>Genome Assemblies of Two Rare Opportunistic Yeast Pathogens: Diutina rugosa (syn. Candida rugosa) and Trichomonascus ciferrii (syn. Candida ciferrii).</title>
        <authorList>
            <person name="Mixao V."/>
            <person name="Saus E."/>
            <person name="Hansen A.P."/>
            <person name="Lass-Florl C."/>
            <person name="Gabaldon T."/>
        </authorList>
    </citation>
    <scope>NUCLEOTIDE SEQUENCE</scope>
    <source>
        <strain evidence="11">CBS 4856</strain>
    </source>
</reference>
<dbReference type="GO" id="GO:0004798">
    <property type="term" value="F:dTMP kinase activity"/>
    <property type="evidence" value="ECO:0007669"/>
    <property type="project" value="UniProtKB-EC"/>
</dbReference>
<evidence type="ECO:0000313" key="12">
    <source>
        <dbReference type="Proteomes" id="UP000761534"/>
    </source>
</evidence>
<evidence type="ECO:0000259" key="10">
    <source>
        <dbReference type="Pfam" id="PF02223"/>
    </source>
</evidence>
<accession>A0A642UHB3</accession>
<dbReference type="Pfam" id="PF02223">
    <property type="entry name" value="Thymidylate_kin"/>
    <property type="match status" value="1"/>
</dbReference>
<name>A0A642UHB3_9ASCO</name>
<comment type="pathway">
    <text evidence="1">Pyrimidine metabolism; dTTP biosynthesis.</text>
</comment>
<sequence>MRGALIVVEGLDRAGKSTQCERIERNVKTQLGRECVLYKFPDRTTAIGSTINNYLQNTDTQLSDEAIHLLFSANRWERAQEIINKLNAGVTVVLDRYVYSGIAFSMVKGLDPAWCKSPDVGLPGADLVLFLDVTEDVAKKRGGYGSERYEKIEIQRAVRKAFLEDLRADNWTIIDANNDLDAVETDIFAAIKSTFNNLPEQISVFK</sequence>
<dbReference type="FunFam" id="3.40.50.300:FF:000679">
    <property type="entry name" value="Thymidylate kinase"/>
    <property type="match status" value="1"/>
</dbReference>
<dbReference type="GO" id="GO:0006227">
    <property type="term" value="P:dUDP biosynthetic process"/>
    <property type="evidence" value="ECO:0007669"/>
    <property type="project" value="TreeGrafter"/>
</dbReference>
<keyword evidence="9" id="KW-0067">ATP-binding</keyword>
<dbReference type="AlphaFoldDB" id="A0A642UHB3"/>
<comment type="caution">
    <text evidence="11">The sequence shown here is derived from an EMBL/GenBank/DDBJ whole genome shotgun (WGS) entry which is preliminary data.</text>
</comment>
<keyword evidence="12" id="KW-1185">Reference proteome</keyword>
<gene>
    <name evidence="11" type="ORF">TRICI_006652</name>
</gene>
<dbReference type="HAMAP" id="MF_00165">
    <property type="entry name" value="Thymidylate_kinase"/>
    <property type="match status" value="1"/>
</dbReference>
<evidence type="ECO:0000256" key="7">
    <source>
        <dbReference type="ARBA" id="ARBA00022741"/>
    </source>
</evidence>
<dbReference type="CDD" id="cd01672">
    <property type="entry name" value="TMPK"/>
    <property type="match status" value="1"/>
</dbReference>
<keyword evidence="7" id="KW-0547">Nucleotide-binding</keyword>
<dbReference type="SUPFAM" id="SSF52540">
    <property type="entry name" value="P-loop containing nucleoside triphosphate hydrolases"/>
    <property type="match status" value="1"/>
</dbReference>
<dbReference type="PANTHER" id="PTHR10344">
    <property type="entry name" value="THYMIDYLATE KINASE"/>
    <property type="match status" value="1"/>
</dbReference>
<keyword evidence="8" id="KW-0418">Kinase</keyword>
<evidence type="ECO:0000256" key="1">
    <source>
        <dbReference type="ARBA" id="ARBA00004992"/>
    </source>
</evidence>
<keyword evidence="6" id="KW-0545">Nucleotide biosynthesis</keyword>
<keyword evidence="5" id="KW-0808">Transferase</keyword>
<dbReference type="Gene3D" id="3.40.50.300">
    <property type="entry name" value="P-loop containing nucleotide triphosphate hydrolases"/>
    <property type="match status" value="1"/>
</dbReference>
<dbReference type="Proteomes" id="UP000761534">
    <property type="component" value="Unassembled WGS sequence"/>
</dbReference>
<proteinExistence type="inferred from homology"/>
<dbReference type="EC" id="2.7.4.9" evidence="3"/>
<evidence type="ECO:0000256" key="4">
    <source>
        <dbReference type="ARBA" id="ARBA00017144"/>
    </source>
</evidence>
<evidence type="ECO:0000313" key="11">
    <source>
        <dbReference type="EMBL" id="KAA8897775.1"/>
    </source>
</evidence>
<dbReference type="NCBIfam" id="TIGR00041">
    <property type="entry name" value="DTMP_kinase"/>
    <property type="match status" value="1"/>
</dbReference>
<evidence type="ECO:0000256" key="2">
    <source>
        <dbReference type="ARBA" id="ARBA00009776"/>
    </source>
</evidence>
<dbReference type="EMBL" id="SWFS01000556">
    <property type="protein sequence ID" value="KAA8897775.1"/>
    <property type="molecule type" value="Genomic_DNA"/>
</dbReference>
<dbReference type="GO" id="GO:0005829">
    <property type="term" value="C:cytosol"/>
    <property type="evidence" value="ECO:0007669"/>
    <property type="project" value="TreeGrafter"/>
</dbReference>